<keyword evidence="4 7" id="KW-0255">Endonuclease</keyword>
<dbReference type="PANTHER" id="PTHR33992:SF1">
    <property type="entry name" value="RIBONUCLEASE P PROTEIN COMPONENT"/>
    <property type="match status" value="1"/>
</dbReference>
<protein>
    <recommendedName>
        <fullName evidence="7 8">Ribonuclease P protein component</fullName>
        <shortName evidence="7">RNase P protein</shortName>
        <shortName evidence="7">RNaseP protein</shortName>
        <ecNumber evidence="7 8">3.1.26.5</ecNumber>
    </recommendedName>
    <alternativeName>
        <fullName evidence="7">Protein C5</fullName>
    </alternativeName>
</protein>
<gene>
    <name evidence="7 9" type="primary">rnpA</name>
    <name evidence="9" type="ORF">Lwal_2210</name>
</gene>
<organism evidence="9 10">
    <name type="scientific">Legionella waltersii</name>
    <dbReference type="NCBI Taxonomy" id="66969"/>
    <lineage>
        <taxon>Bacteria</taxon>
        <taxon>Pseudomonadati</taxon>
        <taxon>Pseudomonadota</taxon>
        <taxon>Gammaproteobacteria</taxon>
        <taxon>Legionellales</taxon>
        <taxon>Legionellaceae</taxon>
        <taxon>Legionella</taxon>
    </lineage>
</organism>
<dbReference type="PATRIC" id="fig|66969.6.peg.2402"/>
<dbReference type="Gene3D" id="3.30.230.10">
    <property type="match status" value="1"/>
</dbReference>
<comment type="subunit">
    <text evidence="7">Consists of a catalytic RNA component (M1 or rnpB) and a protein subunit.</text>
</comment>
<proteinExistence type="inferred from homology"/>
<evidence type="ECO:0000313" key="10">
    <source>
        <dbReference type="Proteomes" id="UP000054729"/>
    </source>
</evidence>
<sequence>MFSFTKKHRLLKKKEYDEVFKRSQKISTNLFIVLYKENNLSYPRLGLALSKKMISKAHDRNRVKRLIRESFRMAKLPPMDLVVLAKPGLAVQNNLGINVKLNTTWEKITSCYSK</sequence>
<dbReference type="InterPro" id="IPR020539">
    <property type="entry name" value="RNase_P_CS"/>
</dbReference>
<evidence type="ECO:0000256" key="2">
    <source>
        <dbReference type="ARBA" id="ARBA00022694"/>
    </source>
</evidence>
<dbReference type="GO" id="GO:0004526">
    <property type="term" value="F:ribonuclease P activity"/>
    <property type="evidence" value="ECO:0007669"/>
    <property type="project" value="UniProtKB-UniRule"/>
</dbReference>
<evidence type="ECO:0000256" key="1">
    <source>
        <dbReference type="ARBA" id="ARBA00002663"/>
    </source>
</evidence>
<dbReference type="OrthoDB" id="9796422at2"/>
<dbReference type="InterPro" id="IPR014721">
    <property type="entry name" value="Ribsml_uS5_D2-typ_fold_subgr"/>
</dbReference>
<dbReference type="AlphaFoldDB" id="A0A0W1A5G7"/>
<dbReference type="GO" id="GO:0042781">
    <property type="term" value="F:3'-tRNA processing endoribonuclease activity"/>
    <property type="evidence" value="ECO:0007669"/>
    <property type="project" value="TreeGrafter"/>
</dbReference>
<evidence type="ECO:0000256" key="7">
    <source>
        <dbReference type="HAMAP-Rule" id="MF_00227"/>
    </source>
</evidence>
<evidence type="ECO:0000256" key="8">
    <source>
        <dbReference type="NCBIfam" id="TIGR00188"/>
    </source>
</evidence>
<keyword evidence="5 7" id="KW-0378">Hydrolase</keyword>
<comment type="similarity">
    <text evidence="7">Belongs to the RnpA family.</text>
</comment>
<dbReference type="SUPFAM" id="SSF54211">
    <property type="entry name" value="Ribosomal protein S5 domain 2-like"/>
    <property type="match status" value="1"/>
</dbReference>
<accession>A0A0W1A5G7</accession>
<comment type="catalytic activity">
    <reaction evidence="7">
        <text>Endonucleolytic cleavage of RNA, removing 5'-extranucleotides from tRNA precursor.</text>
        <dbReference type="EC" id="3.1.26.5"/>
    </reaction>
</comment>
<keyword evidence="2 7" id="KW-0819">tRNA processing</keyword>
<reference evidence="9 10" key="1">
    <citation type="submission" date="2015-11" db="EMBL/GenBank/DDBJ databases">
        <title>Genomic analysis of 38 Legionella species identifies large and diverse effector repertoires.</title>
        <authorList>
            <person name="Burstein D."/>
            <person name="Amaro F."/>
            <person name="Zusman T."/>
            <person name="Lifshitz Z."/>
            <person name="Cohen O."/>
            <person name="Gilbert J.A."/>
            <person name="Pupko T."/>
            <person name="Shuman H.A."/>
            <person name="Segal G."/>
        </authorList>
    </citation>
    <scope>NUCLEOTIDE SEQUENCE [LARGE SCALE GENOMIC DNA]</scope>
    <source>
        <strain evidence="9 10">ATCC 51914</strain>
    </source>
</reference>
<comment type="function">
    <text evidence="1 7">RNaseP catalyzes the removal of the 5'-leader sequence from pre-tRNA to produce the mature 5'-terminus. It can also cleave other RNA substrates such as 4.5S RNA. The protein component plays an auxiliary but essential role in vivo by binding to the 5'-leader sequence and broadening the substrate specificity of the ribozyme.</text>
</comment>
<dbReference type="Proteomes" id="UP000054729">
    <property type="component" value="Unassembled WGS sequence"/>
</dbReference>
<evidence type="ECO:0000256" key="3">
    <source>
        <dbReference type="ARBA" id="ARBA00022722"/>
    </source>
</evidence>
<evidence type="ECO:0000313" key="9">
    <source>
        <dbReference type="EMBL" id="KTD76488.1"/>
    </source>
</evidence>
<dbReference type="Pfam" id="PF00825">
    <property type="entry name" value="Ribonuclease_P"/>
    <property type="match status" value="1"/>
</dbReference>
<dbReference type="STRING" id="66969.Lwal_2210"/>
<name>A0A0W1A5G7_9GAMM</name>
<dbReference type="EC" id="3.1.26.5" evidence="7 8"/>
<dbReference type="PROSITE" id="PS00648">
    <property type="entry name" value="RIBONUCLEASE_P"/>
    <property type="match status" value="1"/>
</dbReference>
<evidence type="ECO:0000256" key="5">
    <source>
        <dbReference type="ARBA" id="ARBA00022801"/>
    </source>
</evidence>
<dbReference type="InterPro" id="IPR000100">
    <property type="entry name" value="RNase_P"/>
</dbReference>
<dbReference type="InterPro" id="IPR020568">
    <property type="entry name" value="Ribosomal_Su5_D2-typ_SF"/>
</dbReference>
<dbReference type="GO" id="GO:0000049">
    <property type="term" value="F:tRNA binding"/>
    <property type="evidence" value="ECO:0007669"/>
    <property type="project" value="UniProtKB-UniRule"/>
</dbReference>
<dbReference type="NCBIfam" id="TIGR00188">
    <property type="entry name" value="rnpA"/>
    <property type="match status" value="1"/>
</dbReference>
<dbReference type="GO" id="GO:0030677">
    <property type="term" value="C:ribonuclease P complex"/>
    <property type="evidence" value="ECO:0007669"/>
    <property type="project" value="TreeGrafter"/>
</dbReference>
<keyword evidence="6 7" id="KW-0694">RNA-binding</keyword>
<dbReference type="EMBL" id="LNZB01000051">
    <property type="protein sequence ID" value="KTD76488.1"/>
    <property type="molecule type" value="Genomic_DNA"/>
</dbReference>
<keyword evidence="10" id="KW-1185">Reference proteome</keyword>
<keyword evidence="3 7" id="KW-0540">Nuclease</keyword>
<evidence type="ECO:0000256" key="6">
    <source>
        <dbReference type="ARBA" id="ARBA00022884"/>
    </source>
</evidence>
<dbReference type="PANTHER" id="PTHR33992">
    <property type="entry name" value="RIBONUCLEASE P PROTEIN COMPONENT"/>
    <property type="match status" value="1"/>
</dbReference>
<evidence type="ECO:0000256" key="4">
    <source>
        <dbReference type="ARBA" id="ARBA00022759"/>
    </source>
</evidence>
<dbReference type="GO" id="GO:0001682">
    <property type="term" value="P:tRNA 5'-leader removal"/>
    <property type="evidence" value="ECO:0007669"/>
    <property type="project" value="UniProtKB-UniRule"/>
</dbReference>
<comment type="caution">
    <text evidence="9">The sequence shown here is derived from an EMBL/GenBank/DDBJ whole genome shotgun (WGS) entry which is preliminary data.</text>
</comment>
<dbReference type="HAMAP" id="MF_00227">
    <property type="entry name" value="RNase_P"/>
    <property type="match status" value="1"/>
</dbReference>